<evidence type="ECO:0000256" key="1">
    <source>
        <dbReference type="SAM" id="MobiDB-lite"/>
    </source>
</evidence>
<feature type="compositionally biased region" description="Basic and acidic residues" evidence="1">
    <location>
        <begin position="138"/>
        <end position="149"/>
    </location>
</feature>
<dbReference type="Proteomes" id="UP001174909">
    <property type="component" value="Unassembled WGS sequence"/>
</dbReference>
<evidence type="ECO:0000256" key="2">
    <source>
        <dbReference type="SAM" id="Phobius"/>
    </source>
</evidence>
<evidence type="ECO:0000313" key="4">
    <source>
        <dbReference type="Proteomes" id="UP001174909"/>
    </source>
</evidence>
<feature type="compositionally biased region" description="Low complexity" evidence="1">
    <location>
        <begin position="160"/>
        <end position="172"/>
    </location>
</feature>
<feature type="region of interest" description="Disordered" evidence="1">
    <location>
        <begin position="75"/>
        <end position="187"/>
    </location>
</feature>
<evidence type="ECO:0000313" key="3">
    <source>
        <dbReference type="EMBL" id="CAI8057764.1"/>
    </source>
</evidence>
<organism evidence="3 4">
    <name type="scientific">Geodia barretti</name>
    <name type="common">Barrett's horny sponge</name>
    <dbReference type="NCBI Taxonomy" id="519541"/>
    <lineage>
        <taxon>Eukaryota</taxon>
        <taxon>Metazoa</taxon>
        <taxon>Porifera</taxon>
        <taxon>Demospongiae</taxon>
        <taxon>Heteroscleromorpha</taxon>
        <taxon>Tetractinellida</taxon>
        <taxon>Astrophorina</taxon>
        <taxon>Geodiidae</taxon>
        <taxon>Geodia</taxon>
    </lineage>
</organism>
<accession>A0AA35U0R9</accession>
<keyword evidence="2" id="KW-0812">Transmembrane</keyword>
<feature type="region of interest" description="Disordered" evidence="1">
    <location>
        <begin position="313"/>
        <end position="356"/>
    </location>
</feature>
<dbReference type="EMBL" id="CASHTH010004475">
    <property type="protein sequence ID" value="CAI8057764.1"/>
    <property type="molecule type" value="Genomic_DNA"/>
</dbReference>
<sequence>MVAAAYSLESATALLAGPVSPAVKMRMNVWSTTAAAHTTAPTQMVGITAPARRATHCLIMAPTAIESPVIPTSVPDIQQTATPHPSLPPASPTLEPNIQPNILSHSTSSHSSPSRPTPTSTTTTDRSSPTRTTTTTDLLHKPSTTDRNDVVPTSSNKAIPTPAAHPTTFTTAYVNPSNTPTDGEETGTEITHGDSVVSMTSPSATQTVEFDIQETPLPTSDSKSGMTGPTISGIDRANDDTEGSNPLVFIIPVSVVAGFVLLSLAVFAFMMTYVHCKSQRQGSYSFGNPAALDIAGAVSTNTLKRGQVTRTSFRSMGSSGTSQNTPETVAILSQPRDSTRASSTISGSESFEWNHT</sequence>
<feature type="compositionally biased region" description="Low complexity" evidence="1">
    <location>
        <begin position="103"/>
        <end position="137"/>
    </location>
</feature>
<keyword evidence="4" id="KW-1185">Reference proteome</keyword>
<feature type="compositionally biased region" description="Polar residues" evidence="1">
    <location>
        <begin position="313"/>
        <end position="327"/>
    </location>
</feature>
<protein>
    <submittedName>
        <fullName evidence="3">Uncharacterized protein</fullName>
    </submittedName>
</protein>
<keyword evidence="2" id="KW-1133">Transmembrane helix</keyword>
<name>A0AA35U0R9_GEOBA</name>
<feature type="transmembrane region" description="Helical" evidence="2">
    <location>
        <begin position="247"/>
        <end position="274"/>
    </location>
</feature>
<gene>
    <name evidence="3" type="ORF">GBAR_LOCUS31464</name>
</gene>
<reference evidence="3" key="1">
    <citation type="submission" date="2023-03" db="EMBL/GenBank/DDBJ databases">
        <authorList>
            <person name="Steffen K."/>
            <person name="Cardenas P."/>
        </authorList>
    </citation>
    <scope>NUCLEOTIDE SEQUENCE</scope>
</reference>
<comment type="caution">
    <text evidence="3">The sequence shown here is derived from an EMBL/GenBank/DDBJ whole genome shotgun (WGS) entry which is preliminary data.</text>
</comment>
<dbReference type="AlphaFoldDB" id="A0AA35U0R9"/>
<keyword evidence="2" id="KW-0472">Membrane</keyword>
<proteinExistence type="predicted"/>
<feature type="compositionally biased region" description="Polar residues" evidence="1">
    <location>
        <begin position="340"/>
        <end position="356"/>
    </location>
</feature>